<keyword evidence="4" id="KW-1185">Reference proteome</keyword>
<feature type="transmembrane region" description="Helical" evidence="1">
    <location>
        <begin position="16"/>
        <end position="37"/>
    </location>
</feature>
<keyword evidence="1" id="KW-0472">Membrane</keyword>
<dbReference type="AlphaFoldDB" id="A0A7G1KS33"/>
<evidence type="ECO:0000313" key="4">
    <source>
        <dbReference type="Proteomes" id="UP000516173"/>
    </source>
</evidence>
<dbReference type="EMBL" id="AP023396">
    <property type="protein sequence ID" value="BCK57346.1"/>
    <property type="molecule type" value="Genomic_DNA"/>
</dbReference>
<dbReference type="InterPro" id="IPR052336">
    <property type="entry name" value="MlaD_Phospholipid_Transporter"/>
</dbReference>
<evidence type="ECO:0000313" key="3">
    <source>
        <dbReference type="EMBL" id="BCK57346.1"/>
    </source>
</evidence>
<evidence type="ECO:0000259" key="2">
    <source>
        <dbReference type="Pfam" id="PF02470"/>
    </source>
</evidence>
<dbReference type="KEGG" id="nwl:NWFMUON74_51180"/>
<protein>
    <recommendedName>
        <fullName evidence="2">Mce/MlaD domain-containing protein</fullName>
    </recommendedName>
</protein>
<sequence>MPNYGIPGVTVDRHRALAVGALALAVVVLVALVTVTYRAVRAEPGLRIVLRTSRIGDGVTAGTEVRLDGVRVGRVTGIVPGERGTQNITLRLDSARLPGLDTSLRVDYATGNLFGISEIELRRGPGGPPLRPDTVLNLSASDAVYDATMGNLLRSLSQVGDAVLTPRMVTLLATLAADTRAFTPFLESVVTLARTVTEVQDVPLSLILGRFGTTLEGGGDFMDSLVDLLDRVYRIETLRNDRVRIDGGISMVIDQLLPEVARALRYAETGFAGYTELAIPVLQVVARMVPEPRRSGAEVRELIERMGAALPDTPDGPVLQADVDLRNIPVIAVGAAALPDGGGR</sequence>
<evidence type="ECO:0000256" key="1">
    <source>
        <dbReference type="SAM" id="Phobius"/>
    </source>
</evidence>
<dbReference type="PANTHER" id="PTHR33371">
    <property type="entry name" value="INTERMEMBRANE PHOSPHOLIPID TRANSPORT SYSTEM BINDING PROTEIN MLAD-RELATED"/>
    <property type="match status" value="1"/>
</dbReference>
<accession>A0A7G1KS33</accession>
<name>A0A7G1KS33_9NOCA</name>
<reference evidence="3 4" key="1">
    <citation type="submission" date="2020-08" db="EMBL/GenBank/DDBJ databases">
        <title>Genome Sequencing of Nocardia wallacei strain FMUON74 and assembly.</title>
        <authorList>
            <person name="Toyokawa M."/>
            <person name="Uesaka K."/>
        </authorList>
    </citation>
    <scope>NUCLEOTIDE SEQUENCE [LARGE SCALE GENOMIC DNA]</scope>
    <source>
        <strain evidence="3 4">FMUON74</strain>
    </source>
</reference>
<dbReference type="PANTHER" id="PTHR33371:SF4">
    <property type="entry name" value="INTERMEMBRANE PHOSPHOLIPID TRANSPORT SYSTEM BINDING PROTEIN MLAD"/>
    <property type="match status" value="1"/>
</dbReference>
<proteinExistence type="predicted"/>
<dbReference type="Pfam" id="PF02470">
    <property type="entry name" value="MlaD"/>
    <property type="match status" value="1"/>
</dbReference>
<keyword evidence="1" id="KW-0812">Transmembrane</keyword>
<feature type="domain" description="Mce/MlaD" evidence="2">
    <location>
        <begin position="45"/>
        <end position="123"/>
    </location>
</feature>
<gene>
    <name evidence="3" type="ORF">NWFMUON74_51180</name>
</gene>
<organism evidence="3 4">
    <name type="scientific">Nocardia wallacei</name>
    <dbReference type="NCBI Taxonomy" id="480035"/>
    <lineage>
        <taxon>Bacteria</taxon>
        <taxon>Bacillati</taxon>
        <taxon>Actinomycetota</taxon>
        <taxon>Actinomycetes</taxon>
        <taxon>Mycobacteriales</taxon>
        <taxon>Nocardiaceae</taxon>
        <taxon>Nocardia</taxon>
    </lineage>
</organism>
<keyword evidence="1" id="KW-1133">Transmembrane helix</keyword>
<dbReference type="InterPro" id="IPR003399">
    <property type="entry name" value="Mce/MlaD"/>
</dbReference>
<dbReference type="Proteomes" id="UP000516173">
    <property type="component" value="Chromosome"/>
</dbReference>